<keyword evidence="1" id="KW-0479">Metal-binding</keyword>
<reference evidence="4 5" key="1">
    <citation type="submission" date="2024-03" db="EMBL/GenBank/DDBJ databases">
        <authorList>
            <person name="Martinez-Hernandez J."/>
        </authorList>
    </citation>
    <scope>NUCLEOTIDE SEQUENCE [LARGE SCALE GENOMIC DNA]</scope>
</reference>
<evidence type="ECO:0000313" key="5">
    <source>
        <dbReference type="Proteomes" id="UP001497480"/>
    </source>
</evidence>
<feature type="domain" description="C2" evidence="3">
    <location>
        <begin position="1"/>
        <end position="101"/>
    </location>
</feature>
<evidence type="ECO:0000313" key="4">
    <source>
        <dbReference type="EMBL" id="CAL0304664.1"/>
    </source>
</evidence>
<dbReference type="GO" id="GO:0046872">
    <property type="term" value="F:metal ion binding"/>
    <property type="evidence" value="ECO:0007669"/>
    <property type="project" value="UniProtKB-KW"/>
</dbReference>
<keyword evidence="5" id="KW-1185">Reference proteome</keyword>
<organism evidence="4 5">
    <name type="scientific">Lupinus luteus</name>
    <name type="common">European yellow lupine</name>
    <dbReference type="NCBI Taxonomy" id="3873"/>
    <lineage>
        <taxon>Eukaryota</taxon>
        <taxon>Viridiplantae</taxon>
        <taxon>Streptophyta</taxon>
        <taxon>Embryophyta</taxon>
        <taxon>Tracheophyta</taxon>
        <taxon>Spermatophyta</taxon>
        <taxon>Magnoliopsida</taxon>
        <taxon>eudicotyledons</taxon>
        <taxon>Gunneridae</taxon>
        <taxon>Pentapetalae</taxon>
        <taxon>rosids</taxon>
        <taxon>fabids</taxon>
        <taxon>Fabales</taxon>
        <taxon>Fabaceae</taxon>
        <taxon>Papilionoideae</taxon>
        <taxon>50 kb inversion clade</taxon>
        <taxon>genistoids sensu lato</taxon>
        <taxon>core genistoids</taxon>
        <taxon>Genisteae</taxon>
        <taxon>Lupinus</taxon>
    </lineage>
</organism>
<comment type="caution">
    <text evidence="4">The sequence shown here is derived from an EMBL/GenBank/DDBJ whole genome shotgun (WGS) entry which is preliminary data.</text>
</comment>
<proteinExistence type="predicted"/>
<dbReference type="AlphaFoldDB" id="A0AAV1W6L2"/>
<dbReference type="Proteomes" id="UP001497480">
    <property type="component" value="Unassembled WGS sequence"/>
</dbReference>
<dbReference type="SUPFAM" id="SSF49562">
    <property type="entry name" value="C2 domain (Calcium/lipid-binding domain, CaLB)"/>
    <property type="match status" value="1"/>
</dbReference>
<dbReference type="PANTHER" id="PTHR46502:SF7">
    <property type="entry name" value="ELICITOR-RESPONSIVE-LIKE PROTEIN"/>
    <property type="match status" value="1"/>
</dbReference>
<evidence type="ECO:0000256" key="1">
    <source>
        <dbReference type="ARBA" id="ARBA00022723"/>
    </source>
</evidence>
<name>A0AAV1W6L2_LUPLU</name>
<dbReference type="EMBL" id="CAXHTB010000004">
    <property type="protein sequence ID" value="CAL0304664.1"/>
    <property type="molecule type" value="Genomic_DNA"/>
</dbReference>
<protein>
    <recommendedName>
        <fullName evidence="3">C2 domain-containing protein</fullName>
    </recommendedName>
</protein>
<dbReference type="PANTHER" id="PTHR46502">
    <property type="entry name" value="C2 DOMAIN-CONTAINING"/>
    <property type="match status" value="1"/>
</dbReference>
<dbReference type="InterPro" id="IPR035892">
    <property type="entry name" value="C2_domain_sf"/>
</dbReference>
<dbReference type="PROSITE" id="PS50004">
    <property type="entry name" value="C2"/>
    <property type="match status" value="1"/>
</dbReference>
<evidence type="ECO:0000259" key="3">
    <source>
        <dbReference type="PROSITE" id="PS50004"/>
    </source>
</evidence>
<dbReference type="InterPro" id="IPR000008">
    <property type="entry name" value="C2_dom"/>
</dbReference>
<keyword evidence="2" id="KW-0106">Calcium</keyword>
<sequence length="145" mass="16598">MPRGTLEVILVSAKDLPNADFLKKMDPYVVLTYRSQEHTSSVAEGSDPIWNESFLFTVSDNVSELKLRFMDKDTFSDDDYLGETNIFLEPVFYEKSIAETVYNVVKEDKYSGEVKVALHFHPEMEAMLVDEENHSGSKELITKYA</sequence>
<accession>A0AAV1W6L2</accession>
<dbReference type="SMART" id="SM00239">
    <property type="entry name" value="C2"/>
    <property type="match status" value="1"/>
</dbReference>
<dbReference type="Pfam" id="PF00168">
    <property type="entry name" value="C2"/>
    <property type="match status" value="1"/>
</dbReference>
<evidence type="ECO:0000256" key="2">
    <source>
        <dbReference type="ARBA" id="ARBA00022837"/>
    </source>
</evidence>
<gene>
    <name evidence="4" type="ORF">LLUT_LOCUS5724</name>
</gene>
<dbReference type="Gene3D" id="2.60.40.150">
    <property type="entry name" value="C2 domain"/>
    <property type="match status" value="1"/>
</dbReference>